<protein>
    <recommendedName>
        <fullName evidence="3">Phasin</fullName>
    </recommendedName>
</protein>
<accession>S7U689</accession>
<dbReference type="OrthoDB" id="5421915at2"/>
<comment type="caution">
    <text evidence="1">The sequence shown here is derived from an EMBL/GenBank/DDBJ whole genome shotgun (WGS) entry which is preliminary data.</text>
</comment>
<proteinExistence type="predicted"/>
<organism evidence="1 2">
    <name type="scientific">Desulfococcus multivorans DSM 2059</name>
    <dbReference type="NCBI Taxonomy" id="1121405"/>
    <lineage>
        <taxon>Bacteria</taxon>
        <taxon>Pseudomonadati</taxon>
        <taxon>Thermodesulfobacteriota</taxon>
        <taxon>Desulfobacteria</taxon>
        <taxon>Desulfobacterales</taxon>
        <taxon>Desulfococcaceae</taxon>
        <taxon>Desulfococcus</taxon>
    </lineage>
</organism>
<dbReference type="RefSeq" id="WP_020875266.1">
    <property type="nucleotide sequence ID" value="NZ_ATHJ01000006.1"/>
</dbReference>
<dbReference type="AlphaFoldDB" id="S7U689"/>
<evidence type="ECO:0000313" key="1">
    <source>
        <dbReference type="EMBL" id="EPR45046.1"/>
    </source>
</evidence>
<dbReference type="Proteomes" id="UP000014977">
    <property type="component" value="Unassembled WGS sequence"/>
</dbReference>
<dbReference type="STRING" id="897.B2D07_02690"/>
<evidence type="ECO:0008006" key="3">
    <source>
        <dbReference type="Google" id="ProtNLM"/>
    </source>
</evidence>
<keyword evidence="2" id="KW-1185">Reference proteome</keyword>
<gene>
    <name evidence="1" type="ORF">dsmv_3714</name>
</gene>
<dbReference type="eggNOG" id="ENOG5033E10">
    <property type="taxonomic scope" value="Bacteria"/>
</dbReference>
<name>S7U689_DESML</name>
<dbReference type="EMBL" id="ATHJ01000006">
    <property type="protein sequence ID" value="EPR45046.1"/>
    <property type="molecule type" value="Genomic_DNA"/>
</dbReference>
<reference evidence="1 2" key="1">
    <citation type="journal article" date="2013" name="Genome Announc.">
        <title>Draft genome sequences for three mercury-methylating, sulfate-reducing bacteria.</title>
        <authorList>
            <person name="Brown S.D."/>
            <person name="Hurt R.A.Jr."/>
            <person name="Gilmour C.C."/>
            <person name="Elias D.A."/>
        </authorList>
    </citation>
    <scope>NUCLEOTIDE SEQUENCE [LARGE SCALE GENOMIC DNA]</scope>
    <source>
        <strain evidence="1 2">DSM 2059</strain>
    </source>
</reference>
<evidence type="ECO:0000313" key="2">
    <source>
        <dbReference type="Proteomes" id="UP000014977"/>
    </source>
</evidence>
<sequence>MDTLIPVKQMLTFQKSLFDNTYEAVCRIQNQTEKMNDMFLRQIPFLSEDGRKMIDDSVTMGKTARDQFKKAFDEGFVKLEALYNIK</sequence>